<comment type="caution">
    <text evidence="1">The sequence shown here is derived from an EMBL/GenBank/DDBJ whole genome shotgun (WGS) entry which is preliminary data.</text>
</comment>
<dbReference type="EMBL" id="VSSQ01034655">
    <property type="protein sequence ID" value="MPM86670.1"/>
    <property type="molecule type" value="Genomic_DNA"/>
</dbReference>
<sequence length="125" mass="14738">MNEFVQLALIPNDGISPHETLIYYNGSMYINVLTYLYKPIVYDHSFYTIQIIIDVEPILPNDTIWGNRCVIANFYAGKNCYIRSNNNIFTNKHSMRCNIGIWMYRSRLCNFTDTICQIFFAIRIM</sequence>
<dbReference type="AlphaFoldDB" id="A0A645DB40"/>
<accession>A0A645DB40</accession>
<evidence type="ECO:0000313" key="1">
    <source>
        <dbReference type="EMBL" id="MPM86670.1"/>
    </source>
</evidence>
<organism evidence="1">
    <name type="scientific">bioreactor metagenome</name>
    <dbReference type="NCBI Taxonomy" id="1076179"/>
    <lineage>
        <taxon>unclassified sequences</taxon>
        <taxon>metagenomes</taxon>
        <taxon>ecological metagenomes</taxon>
    </lineage>
</organism>
<name>A0A645DB40_9ZZZZ</name>
<protein>
    <submittedName>
        <fullName evidence="1">Uncharacterized protein</fullName>
    </submittedName>
</protein>
<gene>
    <name evidence="1" type="ORF">SDC9_133761</name>
</gene>
<reference evidence="1" key="1">
    <citation type="submission" date="2019-08" db="EMBL/GenBank/DDBJ databases">
        <authorList>
            <person name="Kucharzyk K."/>
            <person name="Murdoch R.W."/>
            <person name="Higgins S."/>
            <person name="Loffler F."/>
        </authorList>
    </citation>
    <scope>NUCLEOTIDE SEQUENCE</scope>
</reference>
<proteinExistence type="predicted"/>